<dbReference type="InterPro" id="IPR035906">
    <property type="entry name" value="MetI-like_sf"/>
</dbReference>
<organism evidence="12 13">
    <name type="scientific">Desulfosporosinus metallidurans</name>
    <dbReference type="NCBI Taxonomy" id="1888891"/>
    <lineage>
        <taxon>Bacteria</taxon>
        <taxon>Bacillati</taxon>
        <taxon>Bacillota</taxon>
        <taxon>Clostridia</taxon>
        <taxon>Eubacteriales</taxon>
        <taxon>Desulfitobacteriaceae</taxon>
        <taxon>Desulfosporosinus</taxon>
    </lineage>
</organism>
<evidence type="ECO:0000256" key="2">
    <source>
        <dbReference type="ARBA" id="ARBA00007069"/>
    </source>
</evidence>
<comment type="function">
    <text evidence="10">Part of the binding-protein-dependent transport system for molybdenum; probably responsible for the translocation of the substrate across the membrane.</text>
</comment>
<evidence type="ECO:0000313" key="13">
    <source>
        <dbReference type="Proteomes" id="UP000186102"/>
    </source>
</evidence>
<dbReference type="InterPro" id="IPR049783">
    <property type="entry name" value="ABC_perm_TupB-like"/>
</dbReference>
<evidence type="ECO:0000256" key="1">
    <source>
        <dbReference type="ARBA" id="ARBA00004651"/>
    </source>
</evidence>
<feature type="domain" description="ABC transmembrane type-1" evidence="11">
    <location>
        <begin position="8"/>
        <end position="210"/>
    </location>
</feature>
<keyword evidence="6 9" id="KW-0812">Transmembrane</keyword>
<gene>
    <name evidence="12" type="ORF">DSOL_1000</name>
</gene>
<dbReference type="NCBIfam" id="TIGR02141">
    <property type="entry name" value="modB_ABC"/>
    <property type="match status" value="1"/>
</dbReference>
<evidence type="ECO:0000256" key="6">
    <source>
        <dbReference type="ARBA" id="ARBA00022692"/>
    </source>
</evidence>
<dbReference type="STRING" id="1888891.DSOL_1000"/>
<dbReference type="OrthoDB" id="9795403at2"/>
<dbReference type="RefSeq" id="WP_075363756.1">
    <property type="nucleotide sequence ID" value="NZ_MLBF01000004.1"/>
</dbReference>
<name>A0A1Q8R0X3_9FIRM</name>
<dbReference type="GO" id="GO:0015098">
    <property type="term" value="F:molybdate ion transmembrane transporter activity"/>
    <property type="evidence" value="ECO:0007669"/>
    <property type="project" value="UniProtKB-UniRule"/>
</dbReference>
<dbReference type="PROSITE" id="PS50928">
    <property type="entry name" value="ABC_TM1"/>
    <property type="match status" value="1"/>
</dbReference>
<dbReference type="SUPFAM" id="SSF161098">
    <property type="entry name" value="MetI-like"/>
    <property type="match status" value="1"/>
</dbReference>
<evidence type="ECO:0000256" key="5">
    <source>
        <dbReference type="ARBA" id="ARBA00022505"/>
    </source>
</evidence>
<evidence type="ECO:0000256" key="4">
    <source>
        <dbReference type="ARBA" id="ARBA00022475"/>
    </source>
</evidence>
<proteinExistence type="inferred from homology"/>
<comment type="similarity">
    <text evidence="2 10">Belongs to the binding-protein-dependent transport system permease family. CysTW subfamily.</text>
</comment>
<dbReference type="Pfam" id="PF00528">
    <property type="entry name" value="BPD_transp_1"/>
    <property type="match status" value="1"/>
</dbReference>
<feature type="transmembrane region" description="Helical" evidence="9">
    <location>
        <begin position="133"/>
        <end position="155"/>
    </location>
</feature>
<evidence type="ECO:0000256" key="3">
    <source>
        <dbReference type="ARBA" id="ARBA00022448"/>
    </source>
</evidence>
<sequence>MEFSFIPIILSLKVAFVAVIIVTCASIPIAGLMAKREFLGKDVVESIITLPLVLPPSVIGFMLLVFFGKNGPLGKLLEQWFHIRIVFTLAGAVIAAAVVSLPLMYQSVKVAMESVDQNLEKAARTLGAGELKVFFTITLPLAWNGIVAGLVLAFARSLGEFGATLMIAGNIPGKTQTMPIAIYFANEAGDTGQASILVIIMTVFSFLVIYGLNRWGKRSKRDSRGGGA</sequence>
<keyword evidence="3 9" id="KW-0813">Transport</keyword>
<dbReference type="PANTHER" id="PTHR30183">
    <property type="entry name" value="MOLYBDENUM TRANSPORT SYSTEM PERMEASE PROTEIN MODB"/>
    <property type="match status" value="1"/>
</dbReference>
<dbReference type="Proteomes" id="UP000186102">
    <property type="component" value="Unassembled WGS sequence"/>
</dbReference>
<comment type="subcellular location">
    <subcellularLocation>
        <location evidence="1 9">Cell membrane</location>
        <topology evidence="1 9">Multi-pass membrane protein</topology>
    </subcellularLocation>
</comment>
<keyword evidence="4 10" id="KW-1003">Cell membrane</keyword>
<feature type="transmembrane region" description="Helical" evidence="9">
    <location>
        <begin position="194"/>
        <end position="212"/>
    </location>
</feature>
<evidence type="ECO:0000256" key="9">
    <source>
        <dbReference type="RuleBase" id="RU363032"/>
    </source>
</evidence>
<evidence type="ECO:0000313" key="12">
    <source>
        <dbReference type="EMBL" id="OLN33273.1"/>
    </source>
</evidence>
<evidence type="ECO:0000256" key="7">
    <source>
        <dbReference type="ARBA" id="ARBA00022989"/>
    </source>
</evidence>
<dbReference type="CDD" id="cd06261">
    <property type="entry name" value="TM_PBP2"/>
    <property type="match status" value="1"/>
</dbReference>
<dbReference type="InterPro" id="IPR000515">
    <property type="entry name" value="MetI-like"/>
</dbReference>
<dbReference type="AlphaFoldDB" id="A0A1Q8R0X3"/>
<dbReference type="PANTHER" id="PTHR30183:SF3">
    <property type="entry name" value="MOLYBDENUM TRANSPORT SYSTEM PERMEASE PROTEIN MODB"/>
    <property type="match status" value="1"/>
</dbReference>
<dbReference type="InterPro" id="IPR011867">
    <property type="entry name" value="ModB_ABC"/>
</dbReference>
<comment type="caution">
    <text evidence="12">The sequence shown here is derived from an EMBL/GenBank/DDBJ whole genome shotgun (WGS) entry which is preliminary data.</text>
</comment>
<dbReference type="GO" id="GO:0005886">
    <property type="term" value="C:plasma membrane"/>
    <property type="evidence" value="ECO:0007669"/>
    <property type="project" value="UniProtKB-SubCell"/>
</dbReference>
<feature type="transmembrane region" description="Helical" evidence="9">
    <location>
        <begin position="80"/>
        <end position="105"/>
    </location>
</feature>
<keyword evidence="13" id="KW-1185">Reference proteome</keyword>
<evidence type="ECO:0000256" key="8">
    <source>
        <dbReference type="ARBA" id="ARBA00023136"/>
    </source>
</evidence>
<dbReference type="NCBIfam" id="NF038017">
    <property type="entry name" value="ABC_perm1"/>
    <property type="match status" value="1"/>
</dbReference>
<keyword evidence="5 10" id="KW-0500">Molybdenum</keyword>
<keyword evidence="8 9" id="KW-0472">Membrane</keyword>
<keyword evidence="7 9" id="KW-1133">Transmembrane helix</keyword>
<feature type="transmembrane region" description="Helical" evidence="9">
    <location>
        <begin position="6"/>
        <end position="34"/>
    </location>
</feature>
<reference evidence="12 13" key="1">
    <citation type="submission" date="2016-09" db="EMBL/GenBank/DDBJ databases">
        <title>Complete genome of Desulfosporosinus sp. OL.</title>
        <authorList>
            <person name="Mardanov A."/>
            <person name="Beletsky A."/>
            <person name="Panova A."/>
            <person name="Karnachuk O."/>
            <person name="Ravin N."/>
        </authorList>
    </citation>
    <scope>NUCLEOTIDE SEQUENCE [LARGE SCALE GENOMIC DNA]</scope>
    <source>
        <strain evidence="12 13">OL</strain>
    </source>
</reference>
<evidence type="ECO:0000256" key="10">
    <source>
        <dbReference type="RuleBase" id="RU365097"/>
    </source>
</evidence>
<dbReference type="Gene3D" id="1.10.3720.10">
    <property type="entry name" value="MetI-like"/>
    <property type="match status" value="1"/>
</dbReference>
<feature type="transmembrane region" description="Helical" evidence="9">
    <location>
        <begin position="46"/>
        <end position="68"/>
    </location>
</feature>
<protein>
    <recommendedName>
        <fullName evidence="10">Molybdenum transport system permease</fullName>
    </recommendedName>
</protein>
<dbReference type="EMBL" id="MLBF01000004">
    <property type="protein sequence ID" value="OLN33273.1"/>
    <property type="molecule type" value="Genomic_DNA"/>
</dbReference>
<evidence type="ECO:0000259" key="11">
    <source>
        <dbReference type="PROSITE" id="PS50928"/>
    </source>
</evidence>
<accession>A0A1Q8R0X3</accession>